<feature type="transmembrane region" description="Helical" evidence="1">
    <location>
        <begin position="46"/>
        <end position="67"/>
    </location>
</feature>
<reference evidence="2" key="1">
    <citation type="submission" date="2023-10" db="EMBL/GenBank/DDBJ databases">
        <title>Genome assemblies of two species of porcelain crab, Petrolisthes cinctipes and Petrolisthes manimaculis (Anomura: Porcellanidae).</title>
        <authorList>
            <person name="Angst P."/>
        </authorList>
    </citation>
    <scope>NUCLEOTIDE SEQUENCE</scope>
    <source>
        <strain evidence="2">PB745_01</strain>
        <tissue evidence="2">Gill</tissue>
    </source>
</reference>
<comment type="caution">
    <text evidence="2">The sequence shown here is derived from an EMBL/GenBank/DDBJ whole genome shotgun (WGS) entry which is preliminary data.</text>
</comment>
<gene>
    <name evidence="2" type="ORF">Pcinc_015535</name>
</gene>
<accession>A0AAE1FU92</accession>
<sequence>MVLATAITKTEEVGWDPNHLILPSQSSYLHQDNLALRSTCYVLDHIGFITSLLLVLTMGLAASLAFLRTHSLEEVQSLRGWASASSFRSRYLMHDAQDISFVALTTLTQVSSGRFRLPSEELKPEEIQTTDKVASAREKINDQAARCPVHNLDPHNEIRKRQRNLKQG</sequence>
<keyword evidence="1" id="KW-0812">Transmembrane</keyword>
<proteinExistence type="predicted"/>
<keyword evidence="3" id="KW-1185">Reference proteome</keyword>
<name>A0AAE1FU92_PETCI</name>
<dbReference type="AlphaFoldDB" id="A0AAE1FU92"/>
<evidence type="ECO:0000313" key="3">
    <source>
        <dbReference type="Proteomes" id="UP001286313"/>
    </source>
</evidence>
<evidence type="ECO:0000256" key="1">
    <source>
        <dbReference type="SAM" id="Phobius"/>
    </source>
</evidence>
<keyword evidence="1" id="KW-1133">Transmembrane helix</keyword>
<protein>
    <submittedName>
        <fullName evidence="2">Uncharacterized protein</fullName>
    </submittedName>
</protein>
<dbReference type="EMBL" id="JAWQEG010001375">
    <property type="protein sequence ID" value="KAK3879941.1"/>
    <property type="molecule type" value="Genomic_DNA"/>
</dbReference>
<keyword evidence="1" id="KW-0472">Membrane</keyword>
<dbReference type="Proteomes" id="UP001286313">
    <property type="component" value="Unassembled WGS sequence"/>
</dbReference>
<organism evidence="2 3">
    <name type="scientific">Petrolisthes cinctipes</name>
    <name type="common">Flat porcelain crab</name>
    <dbReference type="NCBI Taxonomy" id="88211"/>
    <lineage>
        <taxon>Eukaryota</taxon>
        <taxon>Metazoa</taxon>
        <taxon>Ecdysozoa</taxon>
        <taxon>Arthropoda</taxon>
        <taxon>Crustacea</taxon>
        <taxon>Multicrustacea</taxon>
        <taxon>Malacostraca</taxon>
        <taxon>Eumalacostraca</taxon>
        <taxon>Eucarida</taxon>
        <taxon>Decapoda</taxon>
        <taxon>Pleocyemata</taxon>
        <taxon>Anomura</taxon>
        <taxon>Galatheoidea</taxon>
        <taxon>Porcellanidae</taxon>
        <taxon>Petrolisthes</taxon>
    </lineage>
</organism>
<evidence type="ECO:0000313" key="2">
    <source>
        <dbReference type="EMBL" id="KAK3879941.1"/>
    </source>
</evidence>